<gene>
    <name evidence="4" type="ORF">ABEB36_002279</name>
</gene>
<keyword evidence="3" id="KW-0732">Signal</keyword>
<keyword evidence="2" id="KW-0812">Transmembrane</keyword>
<feature type="compositionally biased region" description="Low complexity" evidence="1">
    <location>
        <begin position="21"/>
        <end position="36"/>
    </location>
</feature>
<name>A0ABD1F561_HYPHA</name>
<dbReference type="AlphaFoldDB" id="A0ABD1F561"/>
<protein>
    <submittedName>
        <fullName evidence="4">Uncharacterized protein</fullName>
    </submittedName>
</protein>
<keyword evidence="2" id="KW-1133">Transmembrane helix</keyword>
<sequence>MFSSCFFFVAVIVLPIMTSPTTPLSTIDTTTSGTRSDPFSGIQNTTNSIPQEPISNDAPQPPTRSPPVTEKITDIPLLHNVSPTLNDTVKSVKEAGQSEVQKLNGSSTKTDQKNGAARVGALGVVILVSLVFSGVFS</sequence>
<evidence type="ECO:0000313" key="4">
    <source>
        <dbReference type="EMBL" id="KAL1512739.1"/>
    </source>
</evidence>
<feature type="chain" id="PRO_5044815628" evidence="3">
    <location>
        <begin position="24"/>
        <end position="137"/>
    </location>
</feature>
<proteinExistence type="predicted"/>
<evidence type="ECO:0000256" key="3">
    <source>
        <dbReference type="SAM" id="SignalP"/>
    </source>
</evidence>
<feature type="signal peptide" evidence="3">
    <location>
        <begin position="1"/>
        <end position="23"/>
    </location>
</feature>
<dbReference type="Proteomes" id="UP001566132">
    <property type="component" value="Unassembled WGS sequence"/>
</dbReference>
<evidence type="ECO:0000313" key="5">
    <source>
        <dbReference type="Proteomes" id="UP001566132"/>
    </source>
</evidence>
<evidence type="ECO:0000256" key="2">
    <source>
        <dbReference type="SAM" id="Phobius"/>
    </source>
</evidence>
<reference evidence="4 5" key="1">
    <citation type="submission" date="2024-05" db="EMBL/GenBank/DDBJ databases">
        <title>Genetic variation in Jamaican populations of the coffee berry borer (Hypothenemus hampei).</title>
        <authorList>
            <person name="Errbii M."/>
            <person name="Myrie A."/>
        </authorList>
    </citation>
    <scope>NUCLEOTIDE SEQUENCE [LARGE SCALE GENOMIC DNA]</scope>
    <source>
        <strain evidence="4">JA-Hopewell-2020-01-JO</strain>
        <tissue evidence="4">Whole body</tissue>
    </source>
</reference>
<keyword evidence="2" id="KW-0472">Membrane</keyword>
<evidence type="ECO:0000256" key="1">
    <source>
        <dbReference type="SAM" id="MobiDB-lite"/>
    </source>
</evidence>
<dbReference type="EMBL" id="JBDJPC010000002">
    <property type="protein sequence ID" value="KAL1512739.1"/>
    <property type="molecule type" value="Genomic_DNA"/>
</dbReference>
<organism evidence="4 5">
    <name type="scientific">Hypothenemus hampei</name>
    <name type="common">Coffee berry borer</name>
    <dbReference type="NCBI Taxonomy" id="57062"/>
    <lineage>
        <taxon>Eukaryota</taxon>
        <taxon>Metazoa</taxon>
        <taxon>Ecdysozoa</taxon>
        <taxon>Arthropoda</taxon>
        <taxon>Hexapoda</taxon>
        <taxon>Insecta</taxon>
        <taxon>Pterygota</taxon>
        <taxon>Neoptera</taxon>
        <taxon>Endopterygota</taxon>
        <taxon>Coleoptera</taxon>
        <taxon>Polyphaga</taxon>
        <taxon>Cucujiformia</taxon>
        <taxon>Curculionidae</taxon>
        <taxon>Scolytinae</taxon>
        <taxon>Hypothenemus</taxon>
    </lineage>
</organism>
<feature type="compositionally biased region" description="Polar residues" evidence="1">
    <location>
        <begin position="41"/>
        <end position="58"/>
    </location>
</feature>
<keyword evidence="5" id="KW-1185">Reference proteome</keyword>
<comment type="caution">
    <text evidence="4">The sequence shown here is derived from an EMBL/GenBank/DDBJ whole genome shotgun (WGS) entry which is preliminary data.</text>
</comment>
<feature type="transmembrane region" description="Helical" evidence="2">
    <location>
        <begin position="116"/>
        <end position="136"/>
    </location>
</feature>
<feature type="region of interest" description="Disordered" evidence="1">
    <location>
        <begin position="21"/>
        <end position="76"/>
    </location>
</feature>
<accession>A0ABD1F561</accession>